<evidence type="ECO:0000256" key="1">
    <source>
        <dbReference type="SAM" id="MobiDB-lite"/>
    </source>
</evidence>
<feature type="non-terminal residue" evidence="2">
    <location>
        <position position="802"/>
    </location>
</feature>
<sequence>MSSRQLPAKSPAGKSTQSKKKSNNSIMLPGLDKLPRKKGSKPVVVVVVKGGGAPPNLSNLPFMLTGTPKKKKKNKKGSKKKKTPKKEAKKIAKQADDDEDSDSDRMSAPEIPKAQNQKGGARSNRSVSSPLASSVASTPGARTPKKEANTPKKSTVRGVKAKEQIVINDGIVDRECVPMFMCIDGPIGTPIIVPLDARDSSGLVPEGGPQPLKSSPSQSTKGYLLLSEEGLLYFNPLKQCPSPPPSSTLGTLHKFLNNSNVFIADSGPPLPDEKSYTRGGSAAKDKIGQRVAVSGHITILSDKAQCKFTRVMAGQAAPFYPTNAAMGVLVRDQITGLVFWVPTENRFVGPLLSQNISIPSKQVAEMAIVGQVYRDSIGSIICESPSNKSDNLIGFIMSSATGVPLYAAKPETAIPKPASSSIRRVVSPTAVSVTNPSSAAYPSPPVDPPISAVAAADSPISATDVPPLPASPLVVASPISPTPTSDSPSKSAAVAPAAAATAAPTPSTPSGDTTPSFGWSLFSSLGSGLGTLGSVLNTTASVISTTATAVSAVTEAASGGGATLPSPSPLLSIHSPSPQSTTSKSSPSTKSPVPPVTSPSLSTPTTATSIPSAVPIPIVTKRVETASPTKVSISVPPTVSASAAIAAPPTPSTDAAPAVKVSVRVSVADAASNGANGVKDSTSNGGCESDHKSYTDKSDVELDELSEGGLSIGEQMTTIYRNLLESQNELVSGGTIEGMDNDIQPPEQDASSDPPKEEEKEEEKEEKVERRDQTSLQEQAKRKAENSKEYKKFLDDRSVSFS</sequence>
<feature type="compositionally biased region" description="Basic and acidic residues" evidence="1">
    <location>
        <begin position="765"/>
        <end position="802"/>
    </location>
</feature>
<feature type="compositionally biased region" description="Polar residues" evidence="1">
    <location>
        <begin position="673"/>
        <end position="686"/>
    </location>
</feature>
<evidence type="ECO:0000313" key="2">
    <source>
        <dbReference type="EMBL" id="GMT24080.1"/>
    </source>
</evidence>
<accession>A0AAV5VX12</accession>
<feature type="region of interest" description="Disordered" evidence="1">
    <location>
        <begin position="200"/>
        <end position="219"/>
    </location>
</feature>
<dbReference type="EMBL" id="BTSY01000004">
    <property type="protein sequence ID" value="GMT24080.1"/>
    <property type="molecule type" value="Genomic_DNA"/>
</dbReference>
<feature type="region of interest" description="Disordered" evidence="1">
    <location>
        <begin position="479"/>
        <end position="514"/>
    </location>
</feature>
<proteinExistence type="predicted"/>
<feature type="region of interest" description="Disordered" evidence="1">
    <location>
        <begin position="558"/>
        <end position="610"/>
    </location>
</feature>
<feature type="region of interest" description="Disordered" evidence="1">
    <location>
        <begin position="673"/>
        <end position="699"/>
    </location>
</feature>
<organism evidence="2 3">
    <name type="scientific">Pristionchus fissidentatus</name>
    <dbReference type="NCBI Taxonomy" id="1538716"/>
    <lineage>
        <taxon>Eukaryota</taxon>
        <taxon>Metazoa</taxon>
        <taxon>Ecdysozoa</taxon>
        <taxon>Nematoda</taxon>
        <taxon>Chromadorea</taxon>
        <taxon>Rhabditida</taxon>
        <taxon>Rhabditina</taxon>
        <taxon>Diplogasteromorpha</taxon>
        <taxon>Diplogasteroidea</taxon>
        <taxon>Neodiplogasteridae</taxon>
        <taxon>Pristionchus</taxon>
    </lineage>
</organism>
<feature type="compositionally biased region" description="Basic and acidic residues" evidence="1">
    <location>
        <begin position="688"/>
        <end position="699"/>
    </location>
</feature>
<feature type="compositionally biased region" description="Basic and acidic residues" evidence="1">
    <location>
        <begin position="85"/>
        <end position="95"/>
    </location>
</feature>
<feature type="compositionally biased region" description="Low complexity" evidence="1">
    <location>
        <begin position="598"/>
        <end position="610"/>
    </location>
</feature>
<feature type="compositionally biased region" description="Low complexity" evidence="1">
    <location>
        <begin position="122"/>
        <end position="137"/>
    </location>
</feature>
<gene>
    <name evidence="2" type="ORF">PFISCL1PPCAC_15377</name>
</gene>
<name>A0AAV5VX12_9BILA</name>
<protein>
    <submittedName>
        <fullName evidence="2">Uncharacterized protein</fullName>
    </submittedName>
</protein>
<keyword evidence="3" id="KW-1185">Reference proteome</keyword>
<feature type="compositionally biased region" description="Low complexity" evidence="1">
    <location>
        <begin position="558"/>
        <end position="591"/>
    </location>
</feature>
<comment type="caution">
    <text evidence="2">The sequence shown here is derived from an EMBL/GenBank/DDBJ whole genome shotgun (WGS) entry which is preliminary data.</text>
</comment>
<feature type="compositionally biased region" description="Basic residues" evidence="1">
    <location>
        <begin position="68"/>
        <end position="84"/>
    </location>
</feature>
<evidence type="ECO:0000313" key="3">
    <source>
        <dbReference type="Proteomes" id="UP001432322"/>
    </source>
</evidence>
<dbReference type="PANTHER" id="PTHR24216">
    <property type="entry name" value="PAXILLIN-RELATED"/>
    <property type="match status" value="1"/>
</dbReference>
<reference evidence="2" key="1">
    <citation type="submission" date="2023-10" db="EMBL/GenBank/DDBJ databases">
        <title>Genome assembly of Pristionchus species.</title>
        <authorList>
            <person name="Yoshida K."/>
            <person name="Sommer R.J."/>
        </authorList>
    </citation>
    <scope>NUCLEOTIDE SEQUENCE</scope>
    <source>
        <strain evidence="2">RS5133</strain>
    </source>
</reference>
<feature type="region of interest" description="Disordered" evidence="1">
    <location>
        <begin position="733"/>
        <end position="802"/>
    </location>
</feature>
<dbReference type="AlphaFoldDB" id="A0AAV5VX12"/>
<dbReference type="Proteomes" id="UP001432322">
    <property type="component" value="Unassembled WGS sequence"/>
</dbReference>
<feature type="region of interest" description="Disordered" evidence="1">
    <location>
        <begin position="1"/>
        <end position="158"/>
    </location>
</feature>